<feature type="compositionally biased region" description="Acidic residues" evidence="1">
    <location>
        <begin position="14"/>
        <end position="29"/>
    </location>
</feature>
<dbReference type="PANTHER" id="PTHR46599">
    <property type="entry name" value="PIGGYBAC TRANSPOSABLE ELEMENT-DERIVED PROTEIN 4"/>
    <property type="match status" value="1"/>
</dbReference>
<feature type="compositionally biased region" description="Acidic residues" evidence="1">
    <location>
        <begin position="701"/>
        <end position="710"/>
    </location>
</feature>
<feature type="compositionally biased region" description="Polar residues" evidence="1">
    <location>
        <begin position="62"/>
        <end position="76"/>
    </location>
</feature>
<feature type="region of interest" description="Disordered" evidence="1">
    <location>
        <begin position="50"/>
        <end position="76"/>
    </location>
</feature>
<dbReference type="EMBL" id="CAXAJV020001283">
    <property type="protein sequence ID" value="CAL7935171.1"/>
    <property type="molecule type" value="Genomic_DNA"/>
</dbReference>
<dbReference type="PANTHER" id="PTHR46599:SF3">
    <property type="entry name" value="PIGGYBAC TRANSPOSABLE ELEMENT-DERIVED PROTEIN 4"/>
    <property type="match status" value="1"/>
</dbReference>
<feature type="compositionally biased region" description="Acidic residues" evidence="1">
    <location>
        <begin position="178"/>
        <end position="190"/>
    </location>
</feature>
<feature type="domain" description="PiggyBac transposable element-derived protein" evidence="2">
    <location>
        <begin position="419"/>
        <end position="583"/>
    </location>
</feature>
<evidence type="ECO:0000256" key="1">
    <source>
        <dbReference type="SAM" id="MobiDB-lite"/>
    </source>
</evidence>
<evidence type="ECO:0000313" key="3">
    <source>
        <dbReference type="EMBL" id="CAL7935171.1"/>
    </source>
</evidence>
<sequence>MAKRSRDDSFNNDSSDEFQFESDNTEDGDIALSSGSEILATRNALRRFNMASDSSSDKEMNIQESDSSSGNEWTNVTNHDIVPQKIQKQSRQESLSSSVFHKQYTSRTLLFLVEQYNKFFSFLTFYPYNMNEVFVEHIADSLSDYSIHSEDSDVIIEDSDSDVGPRRRSRAVPLQDSSDPDDPDDSDNSTDCEMPTESHNYREVWSDVDEIPNIPDFTGEPGPKIFPTDKKSIKKVVELFIGNDLFELMINESNIYYEQNKDNMSETSKMSKWRDITLAEMKKFLGVIIMMSQVKKDIKDEYLCSDFYTRIPPFAAIMSRNRFRQIWRTWHFSNNQTITGAHKLEKIQPILSYLSDKFKSVYTPRKELTLDESIIPWRGKLSLKTYNSAKIIKYGLLCSMLCEARIGYVCNMEITLRKAIYIPKQEPALDEAMVPFRGRISFRTYNPAKITKYGILIGMLCESESGYICNFEIYSGQGKKLQETILSILEPYLDCWHHIYQDNYYNSVSTAELLFRRKTLVCDTIRENRGLPKVLLEKSKGLHKGEMTFLRKGPVVVVTWKDKRIVRMISVAKSSAYIQATKRGTIEVITNMGLKGSLENVLYCPEITYNLLSVRRIQEAGMDIIFENDRNVEIHSAVNNNYELWHQRLGHIGKTKFPELKNKQMVDDVNRIAKLVLKVSKHDYHLKRQRIRIISEEDQYELGESEDSSEYSESSETGEMKGSSDREEENFVNMRRKNVMEEIEIAADGTQWVKLQAGKSAGRRPVHMIFKDIAGPTGYAKRNIMSGCTLKEKICNGAKTKIISAIAVPYQLPQSFREARNVSCLLHCIVGDKDT</sequence>
<reference evidence="3 4" key="1">
    <citation type="submission" date="2024-08" db="EMBL/GenBank/DDBJ databases">
        <authorList>
            <person name="Will J Nash"/>
            <person name="Angela Man"/>
            <person name="Seanna McTaggart"/>
            <person name="Kendall Baker"/>
            <person name="Tom Barker"/>
            <person name="Leah Catchpole"/>
            <person name="Alex Durrant"/>
            <person name="Karim Gharbi"/>
            <person name="Naomi Irish"/>
            <person name="Gemy Kaithakottil"/>
            <person name="Debby Ku"/>
            <person name="Aaliyah Providence"/>
            <person name="Felix Shaw"/>
            <person name="David Swarbreck"/>
            <person name="Chris Watkins"/>
            <person name="Ann M. McCartney"/>
            <person name="Giulio Formenti"/>
            <person name="Alice Mouton"/>
            <person name="Noel Vella"/>
            <person name="Bjorn M von Reumont"/>
            <person name="Adriana Vella"/>
            <person name="Wilfried Haerty"/>
        </authorList>
    </citation>
    <scope>NUCLEOTIDE SEQUENCE [LARGE SCALE GENOMIC DNA]</scope>
</reference>
<name>A0ABP1N2G7_XYLVO</name>
<gene>
    <name evidence="3" type="ORF">XYLVIOL_LOCUS1437</name>
</gene>
<feature type="region of interest" description="Disordered" evidence="1">
    <location>
        <begin position="153"/>
        <end position="199"/>
    </location>
</feature>
<dbReference type="Proteomes" id="UP001642520">
    <property type="component" value="Unassembled WGS sequence"/>
</dbReference>
<feature type="region of interest" description="Disordered" evidence="1">
    <location>
        <begin position="1"/>
        <end position="32"/>
    </location>
</feature>
<dbReference type="InterPro" id="IPR029526">
    <property type="entry name" value="PGBD"/>
</dbReference>
<protein>
    <recommendedName>
        <fullName evidence="2">PiggyBac transposable element-derived protein domain-containing protein</fullName>
    </recommendedName>
</protein>
<feature type="domain" description="PiggyBac transposable element-derived protein" evidence="2">
    <location>
        <begin position="238"/>
        <end position="417"/>
    </location>
</feature>
<comment type="caution">
    <text evidence="3">The sequence shown here is derived from an EMBL/GenBank/DDBJ whole genome shotgun (WGS) entry which is preliminary data.</text>
</comment>
<keyword evidence="4" id="KW-1185">Reference proteome</keyword>
<dbReference type="Pfam" id="PF13843">
    <property type="entry name" value="DDE_Tnp_1_7"/>
    <property type="match status" value="2"/>
</dbReference>
<evidence type="ECO:0000313" key="4">
    <source>
        <dbReference type="Proteomes" id="UP001642520"/>
    </source>
</evidence>
<evidence type="ECO:0000259" key="2">
    <source>
        <dbReference type="Pfam" id="PF13843"/>
    </source>
</evidence>
<proteinExistence type="predicted"/>
<accession>A0ABP1N2G7</accession>
<organism evidence="3 4">
    <name type="scientific">Xylocopa violacea</name>
    <name type="common">Violet carpenter bee</name>
    <name type="synonym">Apis violacea</name>
    <dbReference type="NCBI Taxonomy" id="135666"/>
    <lineage>
        <taxon>Eukaryota</taxon>
        <taxon>Metazoa</taxon>
        <taxon>Ecdysozoa</taxon>
        <taxon>Arthropoda</taxon>
        <taxon>Hexapoda</taxon>
        <taxon>Insecta</taxon>
        <taxon>Pterygota</taxon>
        <taxon>Neoptera</taxon>
        <taxon>Endopterygota</taxon>
        <taxon>Hymenoptera</taxon>
        <taxon>Apocrita</taxon>
        <taxon>Aculeata</taxon>
        <taxon>Apoidea</taxon>
        <taxon>Anthophila</taxon>
        <taxon>Apidae</taxon>
        <taxon>Xylocopa</taxon>
        <taxon>Xylocopa</taxon>
    </lineage>
</organism>
<feature type="region of interest" description="Disordered" evidence="1">
    <location>
        <begin position="701"/>
        <end position="730"/>
    </location>
</feature>